<evidence type="ECO:0000256" key="5">
    <source>
        <dbReference type="ARBA" id="ARBA00025933"/>
    </source>
</evidence>
<comment type="subcellular location">
    <subcellularLocation>
        <location evidence="1 6">Bacterial flagellum basal body</location>
    </subcellularLocation>
</comment>
<dbReference type="GO" id="GO:0030694">
    <property type="term" value="C:bacterial-type flagellum basal body, rod"/>
    <property type="evidence" value="ECO:0007669"/>
    <property type="project" value="UniProtKB-UniRule"/>
</dbReference>
<organism evidence="9 10">
    <name type="scientific">Falsigemmobacter faecalis</name>
    <dbReference type="NCBI Taxonomy" id="2488730"/>
    <lineage>
        <taxon>Bacteria</taxon>
        <taxon>Pseudomonadati</taxon>
        <taxon>Pseudomonadota</taxon>
        <taxon>Alphaproteobacteria</taxon>
        <taxon>Rhodobacterales</taxon>
        <taxon>Paracoccaceae</taxon>
        <taxon>Falsigemmobacter</taxon>
    </lineage>
</organism>
<comment type="subunit">
    <text evidence="5 6">The basal body constitutes a major portion of the flagellar organelle and consists of four rings (L,P,S, and M) mounted on a central rod. The rod consists of about 26 subunits of FlgG in the distal portion, and FlgB, FlgC and FlgF are thought to build up the proximal portion of the rod with about 6 subunits each.</text>
</comment>
<evidence type="ECO:0000259" key="8">
    <source>
        <dbReference type="Pfam" id="PF06429"/>
    </source>
</evidence>
<keyword evidence="10" id="KW-1185">Reference proteome</keyword>
<dbReference type="RefSeq" id="WP_124964424.1">
    <property type="nucleotide sequence ID" value="NZ_RRAZ01000009.1"/>
</dbReference>
<sequence length="137" mass="14874">MSDPLRAIGAAAASGLRAQSERLRVTAENIANAQSTSTVAGGDPYRRREISFERMLDPSTGAEMLGQGRISEDPSPFPLVHDPSHPAADAAGMVKRANVEPLIEMANMREASRSYEANLNMYDSGRRMRSQLLDLLS</sequence>
<feature type="region of interest" description="Disordered" evidence="7">
    <location>
        <begin position="58"/>
        <end position="85"/>
    </location>
</feature>
<protein>
    <recommendedName>
        <fullName evidence="3 6">Flagellar basal-body rod protein FlgC</fullName>
    </recommendedName>
</protein>
<comment type="caution">
    <text evidence="9">The sequence shown here is derived from an EMBL/GenBank/DDBJ whole genome shotgun (WGS) entry which is preliminary data.</text>
</comment>
<dbReference type="AlphaFoldDB" id="A0A3P3DNH6"/>
<keyword evidence="9" id="KW-0969">Cilium</keyword>
<name>A0A3P3DNH6_9RHOB</name>
<dbReference type="EMBL" id="RRAZ01000009">
    <property type="protein sequence ID" value="RRH75799.1"/>
    <property type="molecule type" value="Genomic_DNA"/>
</dbReference>
<gene>
    <name evidence="9" type="primary">flgC</name>
    <name evidence="9" type="ORF">EG244_07680</name>
</gene>
<evidence type="ECO:0000313" key="10">
    <source>
        <dbReference type="Proteomes" id="UP000282125"/>
    </source>
</evidence>
<keyword evidence="4 6" id="KW-0975">Bacterial flagellum</keyword>
<dbReference type="InterPro" id="IPR010930">
    <property type="entry name" value="Flg_bb/hook_C_dom"/>
</dbReference>
<dbReference type="PANTHER" id="PTHR30435:SF2">
    <property type="entry name" value="FLAGELLAR BASAL-BODY ROD PROTEIN FLGC"/>
    <property type="match status" value="1"/>
</dbReference>
<dbReference type="Pfam" id="PF06429">
    <property type="entry name" value="Flg_bbr_C"/>
    <property type="match status" value="1"/>
</dbReference>
<dbReference type="GO" id="GO:0071978">
    <property type="term" value="P:bacterial-type flagellum-dependent swarming motility"/>
    <property type="evidence" value="ECO:0007669"/>
    <property type="project" value="TreeGrafter"/>
</dbReference>
<evidence type="ECO:0000256" key="1">
    <source>
        <dbReference type="ARBA" id="ARBA00004117"/>
    </source>
</evidence>
<evidence type="ECO:0000256" key="7">
    <source>
        <dbReference type="SAM" id="MobiDB-lite"/>
    </source>
</evidence>
<dbReference type="InterPro" id="IPR006299">
    <property type="entry name" value="FlgC"/>
</dbReference>
<evidence type="ECO:0000256" key="2">
    <source>
        <dbReference type="ARBA" id="ARBA00009677"/>
    </source>
</evidence>
<evidence type="ECO:0000256" key="3">
    <source>
        <dbReference type="ARBA" id="ARBA00017941"/>
    </source>
</evidence>
<dbReference type="OrthoDB" id="9813951at2"/>
<feature type="domain" description="Flagellar basal-body/hook protein C-terminal" evidence="8">
    <location>
        <begin position="91"/>
        <end position="135"/>
    </location>
</feature>
<evidence type="ECO:0000313" key="9">
    <source>
        <dbReference type="EMBL" id="RRH75799.1"/>
    </source>
</evidence>
<proteinExistence type="inferred from homology"/>
<comment type="similarity">
    <text evidence="2">Belongs to the flagella basal body rod proteins family.</text>
</comment>
<dbReference type="Proteomes" id="UP000282125">
    <property type="component" value="Unassembled WGS sequence"/>
</dbReference>
<keyword evidence="9" id="KW-0282">Flagellum</keyword>
<dbReference type="NCBIfam" id="TIGR01395">
    <property type="entry name" value="FlgC"/>
    <property type="match status" value="1"/>
</dbReference>
<evidence type="ECO:0000256" key="6">
    <source>
        <dbReference type="RuleBase" id="RU362062"/>
    </source>
</evidence>
<keyword evidence="9" id="KW-0966">Cell projection</keyword>
<dbReference type="PANTHER" id="PTHR30435">
    <property type="entry name" value="FLAGELLAR PROTEIN"/>
    <property type="match status" value="1"/>
</dbReference>
<reference evidence="9 10" key="1">
    <citation type="submission" date="2018-11" db="EMBL/GenBank/DDBJ databases">
        <title>Gemmobacter sp. nov., YIM 102744-1 draft genome.</title>
        <authorList>
            <person name="Li G."/>
            <person name="Jiang Y."/>
        </authorList>
    </citation>
    <scope>NUCLEOTIDE SEQUENCE [LARGE SCALE GENOMIC DNA]</scope>
    <source>
        <strain evidence="9 10">YIM 102744-1</strain>
    </source>
</reference>
<evidence type="ECO:0000256" key="4">
    <source>
        <dbReference type="ARBA" id="ARBA00023143"/>
    </source>
</evidence>
<accession>A0A3P3DNH6</accession>